<protein>
    <submittedName>
        <fullName evidence="1">Uncharacterized protein</fullName>
    </submittedName>
</protein>
<evidence type="ECO:0000313" key="1">
    <source>
        <dbReference type="EMBL" id="MBH0781713.1"/>
    </source>
</evidence>
<dbReference type="RefSeq" id="WP_196153997.1">
    <property type="nucleotide sequence ID" value="NZ_JADMLG010000028.1"/>
</dbReference>
<organism evidence="1 2">
    <name type="scientific">Nocardia bovistercoris</name>
    <dbReference type="NCBI Taxonomy" id="2785916"/>
    <lineage>
        <taxon>Bacteria</taxon>
        <taxon>Bacillati</taxon>
        <taxon>Actinomycetota</taxon>
        <taxon>Actinomycetes</taxon>
        <taxon>Mycobacteriales</taxon>
        <taxon>Nocardiaceae</taxon>
        <taxon>Nocardia</taxon>
    </lineage>
</organism>
<comment type="caution">
    <text evidence="1">The sequence shown here is derived from an EMBL/GenBank/DDBJ whole genome shotgun (WGS) entry which is preliminary data.</text>
</comment>
<dbReference type="Proteomes" id="UP000655751">
    <property type="component" value="Unassembled WGS sequence"/>
</dbReference>
<reference evidence="1" key="1">
    <citation type="submission" date="2020-11" db="EMBL/GenBank/DDBJ databases">
        <title>Nocardia NEAU-351.nov., a novel actinomycete isolated from the cow dung.</title>
        <authorList>
            <person name="Zhang X."/>
        </authorList>
    </citation>
    <scope>NUCLEOTIDE SEQUENCE</scope>
    <source>
        <strain evidence="1">NEAU-351</strain>
    </source>
</reference>
<dbReference type="Pfam" id="PF19818">
    <property type="entry name" value="DUF6301"/>
    <property type="match status" value="1"/>
</dbReference>
<proteinExistence type="predicted"/>
<sequence length="166" mass="18987">MHTDIEGATRIAGIAREFDWKWPLDDPTPFCDAAGWELLRENGVMWLRTDLAVNRPECYVRLENGHIIRFATPVTDVADFRAPTEERMPPILRGFEDLADAFVDALGPPARYEPGMEAMIRWDYPRIIVRLDAGVVAVTLSLVRPEYQADIDEYAERERLGLIEDI</sequence>
<gene>
    <name evidence="1" type="ORF">IT779_36110</name>
</gene>
<dbReference type="EMBL" id="JADMLG010000028">
    <property type="protein sequence ID" value="MBH0781713.1"/>
    <property type="molecule type" value="Genomic_DNA"/>
</dbReference>
<dbReference type="AlphaFoldDB" id="A0A931ILH3"/>
<dbReference type="InterPro" id="IPR046268">
    <property type="entry name" value="DUF6301"/>
</dbReference>
<accession>A0A931ILH3</accession>
<keyword evidence="2" id="KW-1185">Reference proteome</keyword>
<evidence type="ECO:0000313" key="2">
    <source>
        <dbReference type="Proteomes" id="UP000655751"/>
    </source>
</evidence>
<name>A0A931ILH3_9NOCA</name>